<accession>A0A081B1S2</accession>
<comment type="caution">
    <text evidence="2">The sequence shown here is derived from an EMBL/GenBank/DDBJ whole genome shotgun (WGS) entry which is preliminary data.</text>
</comment>
<sequence>MRKHKSSISDPALKQKPTRRPNDIQNARSFAAQDSSTARVSFSALPGRPHPQQAA</sequence>
<dbReference type="Proteomes" id="UP000028582">
    <property type="component" value="Unassembled WGS sequence"/>
</dbReference>
<proteinExistence type="predicted"/>
<gene>
    <name evidence="2" type="ORF">F444_01110</name>
</gene>
<evidence type="ECO:0000256" key="1">
    <source>
        <dbReference type="SAM" id="MobiDB-lite"/>
    </source>
</evidence>
<feature type="region of interest" description="Disordered" evidence="1">
    <location>
        <begin position="1"/>
        <end position="55"/>
    </location>
</feature>
<evidence type="ECO:0000313" key="3">
    <source>
        <dbReference type="Proteomes" id="UP000028582"/>
    </source>
</evidence>
<protein>
    <submittedName>
        <fullName evidence="2">Uncharacterized protein</fullName>
    </submittedName>
</protein>
<reference evidence="2 3" key="1">
    <citation type="submission" date="2013-11" db="EMBL/GenBank/DDBJ databases">
        <title>The Genome Sequence of Phytophthora parasitica P1976.</title>
        <authorList>
            <consortium name="The Broad Institute Genomics Platform"/>
            <person name="Russ C."/>
            <person name="Tyler B."/>
            <person name="Panabieres F."/>
            <person name="Shan W."/>
            <person name="Tripathy S."/>
            <person name="Grunwald N."/>
            <person name="Machado M."/>
            <person name="Johnson C.S."/>
            <person name="Walker B."/>
            <person name="Young S."/>
            <person name="Zeng Q."/>
            <person name="Gargeya S."/>
            <person name="Fitzgerald M."/>
            <person name="Haas B."/>
            <person name="Abouelleil A."/>
            <person name="Allen A.W."/>
            <person name="Alvarado L."/>
            <person name="Arachchi H.M."/>
            <person name="Berlin A.M."/>
            <person name="Chapman S.B."/>
            <person name="Gainer-Dewar J."/>
            <person name="Goldberg J."/>
            <person name="Griggs A."/>
            <person name="Gujja S."/>
            <person name="Hansen M."/>
            <person name="Howarth C."/>
            <person name="Imamovic A."/>
            <person name="Ireland A."/>
            <person name="Larimer J."/>
            <person name="McCowan C."/>
            <person name="Murphy C."/>
            <person name="Pearson M."/>
            <person name="Poon T.W."/>
            <person name="Priest M."/>
            <person name="Roberts A."/>
            <person name="Saif S."/>
            <person name="Shea T."/>
            <person name="Sisk P."/>
            <person name="Sykes S."/>
            <person name="Wortman J."/>
            <person name="Nusbaum C."/>
            <person name="Birren B."/>
        </authorList>
    </citation>
    <scope>NUCLEOTIDE SEQUENCE [LARGE SCALE GENOMIC DNA]</scope>
    <source>
        <strain evidence="2 3">P1976</strain>
    </source>
</reference>
<name>A0A081B1S2_PHYNI</name>
<evidence type="ECO:0000313" key="2">
    <source>
        <dbReference type="EMBL" id="ETO85083.1"/>
    </source>
</evidence>
<organism evidence="2 3">
    <name type="scientific">Phytophthora nicotianae P1976</name>
    <dbReference type="NCBI Taxonomy" id="1317066"/>
    <lineage>
        <taxon>Eukaryota</taxon>
        <taxon>Sar</taxon>
        <taxon>Stramenopiles</taxon>
        <taxon>Oomycota</taxon>
        <taxon>Peronosporomycetes</taxon>
        <taxon>Peronosporales</taxon>
        <taxon>Peronosporaceae</taxon>
        <taxon>Phytophthora</taxon>
    </lineage>
</organism>
<dbReference type="EMBL" id="ANJA01000194">
    <property type="protein sequence ID" value="ETO85083.1"/>
    <property type="molecule type" value="Genomic_DNA"/>
</dbReference>
<dbReference type="AlphaFoldDB" id="A0A081B1S2"/>
<feature type="compositionally biased region" description="Polar residues" evidence="1">
    <location>
        <begin position="23"/>
        <end position="40"/>
    </location>
</feature>